<feature type="region of interest" description="Disordered" evidence="1">
    <location>
        <begin position="1"/>
        <end position="32"/>
    </location>
</feature>
<gene>
    <name evidence="2" type="primary">lidE_2</name>
    <name evidence="2" type="ORF">Lwal_1092</name>
</gene>
<reference evidence="2 3" key="1">
    <citation type="submission" date="2015-11" db="EMBL/GenBank/DDBJ databases">
        <title>Genomic analysis of 38 Legionella species identifies large and diverse effector repertoires.</title>
        <authorList>
            <person name="Burstein D."/>
            <person name="Amaro F."/>
            <person name="Zusman T."/>
            <person name="Lifshitz Z."/>
            <person name="Cohen O."/>
            <person name="Gilbert J.A."/>
            <person name="Pupko T."/>
            <person name="Shuman H.A."/>
            <person name="Segal G."/>
        </authorList>
    </citation>
    <scope>NUCLEOTIDE SEQUENCE [LARGE SCALE GENOMIC DNA]</scope>
    <source>
        <strain evidence="2 3">ATCC 51914</strain>
    </source>
</reference>
<dbReference type="EMBL" id="LNZB01000031">
    <property type="protein sequence ID" value="KTD80395.1"/>
    <property type="molecule type" value="Genomic_DNA"/>
</dbReference>
<dbReference type="Proteomes" id="UP000054729">
    <property type="component" value="Unassembled WGS sequence"/>
</dbReference>
<evidence type="ECO:0000313" key="3">
    <source>
        <dbReference type="Proteomes" id="UP000054729"/>
    </source>
</evidence>
<name>A0A0W1AGE5_9GAMM</name>
<sequence length="62" mass="7143">MFGRFFSKPNTPNGYASSPDRFKDFGSPTSENQKKWIAHCEKTIYSLMNLLPDFPKTKPNQT</sequence>
<dbReference type="STRING" id="66969.Lwal_1092"/>
<organism evidence="2 3">
    <name type="scientific">Legionella waltersii</name>
    <dbReference type="NCBI Taxonomy" id="66969"/>
    <lineage>
        <taxon>Bacteria</taxon>
        <taxon>Pseudomonadati</taxon>
        <taxon>Pseudomonadota</taxon>
        <taxon>Gammaproteobacteria</taxon>
        <taxon>Legionellales</taxon>
        <taxon>Legionellaceae</taxon>
        <taxon>Legionella</taxon>
    </lineage>
</organism>
<dbReference type="PATRIC" id="fig|66969.6.peg.1197"/>
<evidence type="ECO:0000256" key="1">
    <source>
        <dbReference type="SAM" id="MobiDB-lite"/>
    </source>
</evidence>
<accession>A0A0W1AGE5</accession>
<dbReference type="AlphaFoldDB" id="A0A0W1AGE5"/>
<comment type="caution">
    <text evidence="2">The sequence shown here is derived from an EMBL/GenBank/DDBJ whole genome shotgun (WGS) entry which is preliminary data.</text>
</comment>
<proteinExistence type="predicted"/>
<protein>
    <submittedName>
        <fullName evidence="2">LidE</fullName>
    </submittedName>
</protein>
<keyword evidence="3" id="KW-1185">Reference proteome</keyword>
<evidence type="ECO:0000313" key="2">
    <source>
        <dbReference type="EMBL" id="KTD80395.1"/>
    </source>
</evidence>